<dbReference type="InterPro" id="IPR036380">
    <property type="entry name" value="Isochorismatase-like_sf"/>
</dbReference>
<dbReference type="Proteomes" id="UP000176253">
    <property type="component" value="Unassembled WGS sequence"/>
</dbReference>
<evidence type="ECO:0000313" key="2">
    <source>
        <dbReference type="EMBL" id="OGG17650.1"/>
    </source>
</evidence>
<dbReference type="CDD" id="cd00431">
    <property type="entry name" value="cysteine_hydrolases"/>
    <property type="match status" value="1"/>
</dbReference>
<evidence type="ECO:0000259" key="1">
    <source>
        <dbReference type="Pfam" id="PF00857"/>
    </source>
</evidence>
<dbReference type="STRING" id="1798383.A3D78_05345"/>
<accession>A0A1F5ZYW6</accession>
<dbReference type="Gene3D" id="3.40.50.850">
    <property type="entry name" value="Isochorismatase-like"/>
    <property type="match status" value="1"/>
</dbReference>
<feature type="domain" description="Isochorismatase-like" evidence="1">
    <location>
        <begin position="35"/>
        <end position="195"/>
    </location>
</feature>
<organism evidence="2 3">
    <name type="scientific">Candidatus Gottesmanbacteria bacterium RIFCSPHIGHO2_02_FULL_39_14</name>
    <dbReference type="NCBI Taxonomy" id="1798383"/>
    <lineage>
        <taxon>Bacteria</taxon>
        <taxon>Candidatus Gottesmaniibacteriota</taxon>
    </lineage>
</organism>
<reference evidence="2 3" key="1">
    <citation type="journal article" date="2016" name="Nat. Commun.">
        <title>Thousands of microbial genomes shed light on interconnected biogeochemical processes in an aquifer system.</title>
        <authorList>
            <person name="Anantharaman K."/>
            <person name="Brown C.T."/>
            <person name="Hug L.A."/>
            <person name="Sharon I."/>
            <person name="Castelle C.J."/>
            <person name="Probst A.J."/>
            <person name="Thomas B.C."/>
            <person name="Singh A."/>
            <person name="Wilkins M.J."/>
            <person name="Karaoz U."/>
            <person name="Brodie E.L."/>
            <person name="Williams K.H."/>
            <person name="Hubbard S.S."/>
            <person name="Banfield J.F."/>
        </authorList>
    </citation>
    <scope>NUCLEOTIDE SEQUENCE [LARGE SCALE GENOMIC DNA]</scope>
</reference>
<dbReference type="InterPro" id="IPR044717">
    <property type="entry name" value="NIC1"/>
</dbReference>
<dbReference type="PANTHER" id="PTHR47297">
    <property type="match status" value="1"/>
</dbReference>
<dbReference type="InterPro" id="IPR000868">
    <property type="entry name" value="Isochorismatase-like_dom"/>
</dbReference>
<protein>
    <recommendedName>
        <fullName evidence="1">Isochorismatase-like domain-containing protein</fullName>
    </recommendedName>
</protein>
<dbReference type="AlphaFoldDB" id="A0A1F5ZYW6"/>
<dbReference type="Pfam" id="PF00857">
    <property type="entry name" value="Isochorismatase"/>
    <property type="match status" value="1"/>
</dbReference>
<dbReference type="EMBL" id="MFJM01000031">
    <property type="protein sequence ID" value="OGG17650.1"/>
    <property type="molecule type" value="Genomic_DNA"/>
</dbReference>
<comment type="caution">
    <text evidence="2">The sequence shown here is derived from an EMBL/GenBank/DDBJ whole genome shotgun (WGS) entry which is preliminary data.</text>
</comment>
<gene>
    <name evidence="2" type="ORF">A3D78_05345</name>
</gene>
<dbReference type="PANTHER" id="PTHR47297:SF2">
    <property type="entry name" value="OS02G0606800 PROTEIN"/>
    <property type="match status" value="1"/>
</dbReference>
<dbReference type="SUPFAM" id="SSF52499">
    <property type="entry name" value="Isochorismatase-like hydrolases"/>
    <property type="match status" value="1"/>
</dbReference>
<dbReference type="GO" id="GO:0008936">
    <property type="term" value="F:nicotinamidase activity"/>
    <property type="evidence" value="ECO:0007669"/>
    <property type="project" value="InterPro"/>
</dbReference>
<sequence length="232" mass="26510">MTKYMKNKFLIWIIQWFDGLKPLELKDVGIDPRKTALISVDMVKGFCSLGPLASGDVAGIIPAIVKLFEKGHEWGIRNFLLFQDTHDPKTPEFGSFPPHCLKGSREAETIDELKNLSFSHKFRVFEKNSLSPAYKTWFDGWLNKHREVENYIIVGNCTDLCIYSCAMHLRLSANAFNLKRRIIIPENCVATYNMAVETAKKLGAMPHDRELLHKIFLYHLALNGVEVVKSII</sequence>
<name>A0A1F5ZYW6_9BACT</name>
<evidence type="ECO:0000313" key="3">
    <source>
        <dbReference type="Proteomes" id="UP000176253"/>
    </source>
</evidence>
<proteinExistence type="predicted"/>
<dbReference type="GO" id="GO:0019365">
    <property type="term" value="P:pyridine nucleotide salvage"/>
    <property type="evidence" value="ECO:0007669"/>
    <property type="project" value="InterPro"/>
</dbReference>